<proteinExistence type="inferred from homology"/>
<evidence type="ECO:0000256" key="6">
    <source>
        <dbReference type="RuleBase" id="RU003968"/>
    </source>
</evidence>
<dbReference type="Proteomes" id="UP000562027">
    <property type="component" value="Unassembled WGS sequence"/>
</dbReference>
<dbReference type="InterPro" id="IPR012132">
    <property type="entry name" value="GMC_OxRdtase"/>
</dbReference>
<accession>A0A840LJV2</accession>
<dbReference type="EMBL" id="JACHLP010000021">
    <property type="protein sequence ID" value="MBB4846259.1"/>
    <property type="molecule type" value="Genomic_DNA"/>
</dbReference>
<dbReference type="Gene3D" id="3.50.50.60">
    <property type="entry name" value="FAD/NAD(P)-binding domain"/>
    <property type="match status" value="1"/>
</dbReference>
<dbReference type="InterPro" id="IPR000172">
    <property type="entry name" value="GMC_OxRdtase_N"/>
</dbReference>
<dbReference type="InterPro" id="IPR036188">
    <property type="entry name" value="FAD/NAD-bd_sf"/>
</dbReference>
<dbReference type="PIRSF" id="PIRSF000137">
    <property type="entry name" value="Alcohol_oxidase"/>
    <property type="match status" value="1"/>
</dbReference>
<dbReference type="PROSITE" id="PS00623">
    <property type="entry name" value="GMC_OXRED_1"/>
    <property type="match status" value="1"/>
</dbReference>
<feature type="domain" description="Glucose-methanol-choline oxidoreductase N-terminal" evidence="7">
    <location>
        <begin position="83"/>
        <end position="106"/>
    </location>
</feature>
<dbReference type="Pfam" id="PF00732">
    <property type="entry name" value="GMC_oxred_N"/>
    <property type="match status" value="1"/>
</dbReference>
<keyword evidence="4 5" id="KW-0274">FAD</keyword>
<dbReference type="SUPFAM" id="SSF54373">
    <property type="entry name" value="FAD-linked reductases, C-terminal domain"/>
    <property type="match status" value="1"/>
</dbReference>
<keyword evidence="8" id="KW-0560">Oxidoreductase</keyword>
<dbReference type="AlphaFoldDB" id="A0A840LJV2"/>
<name>A0A840LJV2_9BURK</name>
<keyword evidence="3 6" id="KW-0285">Flavoprotein</keyword>
<evidence type="ECO:0000256" key="1">
    <source>
        <dbReference type="ARBA" id="ARBA00001974"/>
    </source>
</evidence>
<dbReference type="PANTHER" id="PTHR11552:SF147">
    <property type="entry name" value="CHOLINE DEHYDROGENASE, MITOCHONDRIAL"/>
    <property type="match status" value="1"/>
</dbReference>
<feature type="binding site" evidence="5">
    <location>
        <position position="220"/>
    </location>
    <ligand>
        <name>FAD</name>
        <dbReference type="ChEBI" id="CHEBI:57692"/>
    </ligand>
</feature>
<comment type="caution">
    <text evidence="8">The sequence shown here is derived from an EMBL/GenBank/DDBJ whole genome shotgun (WGS) entry which is preliminary data.</text>
</comment>
<protein>
    <submittedName>
        <fullName evidence="8">Choline dehydrogenase</fullName>
        <ecNumber evidence="8">1.1.99.1</ecNumber>
    </submittedName>
</protein>
<gene>
    <name evidence="8" type="ORF">HNP55_004819</name>
</gene>
<evidence type="ECO:0000256" key="2">
    <source>
        <dbReference type="ARBA" id="ARBA00010790"/>
    </source>
</evidence>
<organism evidence="8 9">
    <name type="scientific">Roseateles oligotrophus</name>
    <dbReference type="NCBI Taxonomy" id="1769250"/>
    <lineage>
        <taxon>Bacteria</taxon>
        <taxon>Pseudomonadati</taxon>
        <taxon>Pseudomonadota</taxon>
        <taxon>Betaproteobacteria</taxon>
        <taxon>Burkholderiales</taxon>
        <taxon>Sphaerotilaceae</taxon>
        <taxon>Roseateles</taxon>
    </lineage>
</organism>
<dbReference type="GO" id="GO:0050660">
    <property type="term" value="F:flavin adenine dinucleotide binding"/>
    <property type="evidence" value="ECO:0007669"/>
    <property type="project" value="InterPro"/>
</dbReference>
<sequence>MSQNSFDYIIVGAGTAGCVLANRLSKDPTIRVLLLEAGGRDNYLWIHIPVGYLYCIDNPRTDWCYRTQAEPRLQNRALLYPRGKVLGGSSSINGMIYMRGQAADYEGWAAQGCPGWSWQEVLPYFKRSEDHHAGPSAMHGGGNELRVERQRLSWEILDAFRQAAAQAGIPPTEDFNGGDNFGCGYFEVNQRRGVRWNAAKAFLRPALRRGNLSVLTQAEVQQLVLDEQGRCTGVIAHVKGHLQKFTAHEEVLLSSGAIGSPLTLERSGLGSARRLARLGIPVRRDLPGVGENLQDHLQLRMAFKVRGVQTLNEQVHSLLGKGLMGLRYLATRSGPLAMAPSQLGCFARSPMSPLRADLEYHVQPLSLDRFGDPLHRFPAFTASVCDLRPSSRGSVHLVSAEAGAAPQIAPNYLSTERDRQLAASALRLTRHIVSRPALAPYQPEEFLPGPQAQSPEELIAAAGRIGTTIFHPVGSCRMGPEHDELAVVTPDLRVRGVRGLRVVDASVMPCLPSGNTNAPTTMIAEKAADMILLARQQRLRGQDNAHTHGATA</sequence>
<evidence type="ECO:0000313" key="9">
    <source>
        <dbReference type="Proteomes" id="UP000562027"/>
    </source>
</evidence>
<dbReference type="SUPFAM" id="SSF51905">
    <property type="entry name" value="FAD/NAD(P)-binding domain"/>
    <property type="match status" value="1"/>
</dbReference>
<dbReference type="RefSeq" id="WP_184304905.1">
    <property type="nucleotide sequence ID" value="NZ_JACHLP010000021.1"/>
</dbReference>
<comment type="cofactor">
    <cofactor evidence="1 5">
        <name>FAD</name>
        <dbReference type="ChEBI" id="CHEBI:57692"/>
    </cofactor>
</comment>
<reference evidence="8 9" key="1">
    <citation type="submission" date="2020-08" db="EMBL/GenBank/DDBJ databases">
        <title>Functional genomics of gut bacteria from endangered species of beetles.</title>
        <authorList>
            <person name="Carlos-Shanley C."/>
        </authorList>
    </citation>
    <scope>NUCLEOTIDE SEQUENCE [LARGE SCALE GENOMIC DNA]</scope>
    <source>
        <strain evidence="8 9">S00239</strain>
    </source>
</reference>
<dbReference type="InterPro" id="IPR007867">
    <property type="entry name" value="GMC_OxRtase_C"/>
</dbReference>
<dbReference type="PANTHER" id="PTHR11552">
    <property type="entry name" value="GLUCOSE-METHANOL-CHOLINE GMC OXIDOREDUCTASE"/>
    <property type="match status" value="1"/>
</dbReference>
<dbReference type="Gene3D" id="3.30.560.10">
    <property type="entry name" value="Glucose Oxidase, domain 3"/>
    <property type="match status" value="1"/>
</dbReference>
<dbReference type="GO" id="GO:0008812">
    <property type="term" value="F:choline dehydrogenase activity"/>
    <property type="evidence" value="ECO:0007669"/>
    <property type="project" value="UniProtKB-EC"/>
</dbReference>
<evidence type="ECO:0000313" key="8">
    <source>
        <dbReference type="EMBL" id="MBB4846259.1"/>
    </source>
</evidence>
<comment type="similarity">
    <text evidence="2 6">Belongs to the GMC oxidoreductase family.</text>
</comment>
<dbReference type="Pfam" id="PF05199">
    <property type="entry name" value="GMC_oxred_C"/>
    <property type="match status" value="1"/>
</dbReference>
<evidence type="ECO:0000256" key="3">
    <source>
        <dbReference type="ARBA" id="ARBA00022630"/>
    </source>
</evidence>
<evidence type="ECO:0000259" key="7">
    <source>
        <dbReference type="PROSITE" id="PS00623"/>
    </source>
</evidence>
<evidence type="ECO:0000256" key="5">
    <source>
        <dbReference type="PIRSR" id="PIRSR000137-2"/>
    </source>
</evidence>
<feature type="binding site" evidence="5">
    <location>
        <position position="85"/>
    </location>
    <ligand>
        <name>FAD</name>
        <dbReference type="ChEBI" id="CHEBI:57692"/>
    </ligand>
</feature>
<dbReference type="EC" id="1.1.99.1" evidence="8"/>
<evidence type="ECO:0000256" key="4">
    <source>
        <dbReference type="ARBA" id="ARBA00022827"/>
    </source>
</evidence>
<keyword evidence="9" id="KW-1185">Reference proteome</keyword>